<dbReference type="Proteomes" id="UP000596742">
    <property type="component" value="Unassembled WGS sequence"/>
</dbReference>
<evidence type="ECO:0000313" key="2">
    <source>
        <dbReference type="Proteomes" id="UP000596742"/>
    </source>
</evidence>
<proteinExistence type="predicted"/>
<reference evidence="1" key="1">
    <citation type="submission" date="2018-11" db="EMBL/GenBank/DDBJ databases">
        <authorList>
            <person name="Alioto T."/>
            <person name="Alioto T."/>
        </authorList>
    </citation>
    <scope>NUCLEOTIDE SEQUENCE</scope>
</reference>
<evidence type="ECO:0000313" key="1">
    <source>
        <dbReference type="EMBL" id="VDI50415.1"/>
    </source>
</evidence>
<gene>
    <name evidence="1" type="ORF">MGAL_10B071783</name>
</gene>
<keyword evidence="2" id="KW-1185">Reference proteome</keyword>
<accession>A0A8B6FKX3</accession>
<dbReference type="SUPFAM" id="SSF56436">
    <property type="entry name" value="C-type lectin-like"/>
    <property type="match status" value="1"/>
</dbReference>
<dbReference type="EMBL" id="UYJE01006950">
    <property type="protein sequence ID" value="VDI50415.1"/>
    <property type="molecule type" value="Genomic_DNA"/>
</dbReference>
<sequence length="267" mass="30338">MPIISTGELTCPDPDWVLHDSVCLKVVVSNVANGTRKCQKENPESKLIMLKTSTESHLYSSLFPELRLWAGIEFYMGLVWKWKDDSEYDENGEVQWAGSCEFGWVKDELLCYKLLRQKEYGVIYTQALHMCSGEEAELIMPKSLKVAKRISTRFGCMVYKTRMNHETLRVVLVAREPPLSKPVLQRRRRKGKQVAMTDTGLYEIDEARDLTDLPLPADGVFGSDFETFLKTREGKNKALDNLLPDISVKKAYLGKRKTVSSSETSGS</sequence>
<dbReference type="AlphaFoldDB" id="A0A8B6FKX3"/>
<protein>
    <submittedName>
        <fullName evidence="1">Uncharacterized protein</fullName>
    </submittedName>
</protein>
<name>A0A8B6FKX3_MYTGA</name>
<organism evidence="1 2">
    <name type="scientific">Mytilus galloprovincialis</name>
    <name type="common">Mediterranean mussel</name>
    <dbReference type="NCBI Taxonomy" id="29158"/>
    <lineage>
        <taxon>Eukaryota</taxon>
        <taxon>Metazoa</taxon>
        <taxon>Spiralia</taxon>
        <taxon>Lophotrochozoa</taxon>
        <taxon>Mollusca</taxon>
        <taxon>Bivalvia</taxon>
        <taxon>Autobranchia</taxon>
        <taxon>Pteriomorphia</taxon>
        <taxon>Mytilida</taxon>
        <taxon>Mytiloidea</taxon>
        <taxon>Mytilidae</taxon>
        <taxon>Mytilinae</taxon>
        <taxon>Mytilus</taxon>
    </lineage>
</organism>
<dbReference type="InterPro" id="IPR016187">
    <property type="entry name" value="CTDL_fold"/>
</dbReference>
<comment type="caution">
    <text evidence="1">The sequence shown here is derived from an EMBL/GenBank/DDBJ whole genome shotgun (WGS) entry which is preliminary data.</text>
</comment>